<feature type="region of interest" description="Disordered" evidence="1">
    <location>
        <begin position="160"/>
        <end position="189"/>
    </location>
</feature>
<dbReference type="InterPro" id="IPR050302">
    <property type="entry name" value="Rab_GAP_TBC_domain"/>
</dbReference>
<reference evidence="4 5" key="1">
    <citation type="submission" date="2024-10" db="EMBL/GenBank/DDBJ databases">
        <title>Updated reference genomes for cyclostephanoid diatoms.</title>
        <authorList>
            <person name="Roberts W.R."/>
            <person name="Alverson A.J."/>
        </authorList>
    </citation>
    <scope>NUCLEOTIDE SEQUENCE [LARGE SCALE GENOMIC DNA]</scope>
    <source>
        <strain evidence="4 5">AJA232-27</strain>
    </source>
</reference>
<feature type="domain" description="Rab-GAP TBC" evidence="2">
    <location>
        <begin position="279"/>
        <end position="657"/>
    </location>
</feature>
<dbReference type="AlphaFoldDB" id="A0ABD3MKN6"/>
<sequence>MEGVAIGQQLMMTLGTVEHVVSTCTATARNVGAGVGGSSVSFKDDPTSLYRFSEHQILHELSTLLQSNLHCKTHYSHHHFKKYKHCFTGLEMIDYLMEHKLVSSRDEGVSIGHDLIMTLGTVECVSATSLTMRGEHHSRQQQQQEFKDDASSFYRFRDRSISGESKSPPSSPCEGAAAPAALPNGGIRDDRGIEIKMDKYGFLLDDDEAASAKATTTNATADENLTELICPSDAKWEKLLDKTYKNANSSSLSLSGLKRATATTSTANLSKVKNYARRGLPDSVRPKAWTTLTGVDVMMNKFPGRYEELVQKADEEYRKHHEDQECASVSLGTMCCDAMNGGSFAAASAPEAAAATAEQGQTSDSNRVVLVLDTIERDIHRTFPKHYLFHSGFDEANDDVGNGNGIIEVDSDNIGSDDDDAESDVIKERYSTTTMNDDIEIDDSTGIDPTFDVEAKKKMFNESMNTLMTNIGCGVLDNIASHTNDNPGAGSKEAHTTDCQEGSANDDAIAAKTNGAQPSSLVEGMGMGQGQNSLRRVLRAYSLYDTEVGYCQGMNYIAAMFLTFLSEEKAFWLLVVVMNDEPYRLRDLFGEDMSGAHEVLYIAEKLLAQFLPKLAKHLEAESIHVSMFVTPWLLTAYTSTFPFDLVARVWDCFLVEGWKVLYRVMLSLLEFASKDIFDLQFEQILSYFRDFPTKINGRVILTSSLKIGLKKKHIQKHAKEWRRHAGGAGMK</sequence>
<dbReference type="InterPro" id="IPR035969">
    <property type="entry name" value="Rab-GAP_TBC_sf"/>
</dbReference>
<dbReference type="InterPro" id="IPR000195">
    <property type="entry name" value="Rab-GAP-TBC_dom"/>
</dbReference>
<dbReference type="SUPFAM" id="SSF46785">
    <property type="entry name" value="Winged helix' DNA-binding domain"/>
    <property type="match status" value="1"/>
</dbReference>
<protein>
    <recommendedName>
        <fullName evidence="6">Rab-GAP TBC domain-containing protein</fullName>
    </recommendedName>
</protein>
<proteinExistence type="predicted"/>
<dbReference type="Gene3D" id="1.10.472.80">
    <property type="entry name" value="Ypt/Rab-GAP domain of gyp1p, domain 3"/>
    <property type="match status" value="1"/>
</dbReference>
<name>A0ABD3MKN6_9STRA</name>
<dbReference type="PANTHER" id="PTHR47219:SF9">
    <property type="entry name" value="GTPASE ACTIVATING PROTEIN AND CENTROSOME-ASSOCIATED, ISOFORM B"/>
    <property type="match status" value="1"/>
</dbReference>
<dbReference type="CDD" id="cd04371">
    <property type="entry name" value="DEP"/>
    <property type="match status" value="1"/>
</dbReference>
<dbReference type="PROSITE" id="PS50086">
    <property type="entry name" value="TBC_RABGAP"/>
    <property type="match status" value="1"/>
</dbReference>
<accession>A0ABD3MKN6</accession>
<dbReference type="InterPro" id="IPR036390">
    <property type="entry name" value="WH_DNA-bd_sf"/>
</dbReference>
<dbReference type="InterPro" id="IPR036388">
    <property type="entry name" value="WH-like_DNA-bd_sf"/>
</dbReference>
<dbReference type="PROSITE" id="PS50186">
    <property type="entry name" value="DEP"/>
    <property type="match status" value="1"/>
</dbReference>
<evidence type="ECO:0000259" key="2">
    <source>
        <dbReference type="PROSITE" id="PS50086"/>
    </source>
</evidence>
<dbReference type="Gene3D" id="1.10.10.10">
    <property type="entry name" value="Winged helix-like DNA-binding domain superfamily/Winged helix DNA-binding domain"/>
    <property type="match status" value="1"/>
</dbReference>
<keyword evidence="5" id="KW-1185">Reference proteome</keyword>
<dbReference type="SUPFAM" id="SSF47923">
    <property type="entry name" value="Ypt/Rab-GAP domain of gyp1p"/>
    <property type="match status" value="2"/>
</dbReference>
<comment type="caution">
    <text evidence="4">The sequence shown here is derived from an EMBL/GenBank/DDBJ whole genome shotgun (WGS) entry which is preliminary data.</text>
</comment>
<evidence type="ECO:0000313" key="5">
    <source>
        <dbReference type="Proteomes" id="UP001530293"/>
    </source>
</evidence>
<dbReference type="SMART" id="SM00049">
    <property type="entry name" value="DEP"/>
    <property type="match status" value="1"/>
</dbReference>
<dbReference type="EMBL" id="JALLBG020000123">
    <property type="protein sequence ID" value="KAL3763418.1"/>
    <property type="molecule type" value="Genomic_DNA"/>
</dbReference>
<dbReference type="PANTHER" id="PTHR47219">
    <property type="entry name" value="RAB GTPASE-ACTIVATING PROTEIN 1-LIKE"/>
    <property type="match status" value="1"/>
</dbReference>
<dbReference type="Pfam" id="PF00610">
    <property type="entry name" value="DEP"/>
    <property type="match status" value="1"/>
</dbReference>
<gene>
    <name evidence="4" type="ORF">ACHAWU_001991</name>
</gene>
<dbReference type="InterPro" id="IPR000591">
    <property type="entry name" value="DEP_dom"/>
</dbReference>
<evidence type="ECO:0000259" key="3">
    <source>
        <dbReference type="PROSITE" id="PS50186"/>
    </source>
</evidence>
<feature type="domain" description="DEP" evidence="3">
    <location>
        <begin position="83"/>
        <end position="158"/>
    </location>
</feature>
<evidence type="ECO:0000256" key="1">
    <source>
        <dbReference type="SAM" id="MobiDB-lite"/>
    </source>
</evidence>
<feature type="compositionally biased region" description="Low complexity" evidence="1">
    <location>
        <begin position="162"/>
        <end position="186"/>
    </location>
</feature>
<dbReference type="SMART" id="SM00164">
    <property type="entry name" value="TBC"/>
    <property type="match status" value="1"/>
</dbReference>
<dbReference type="Proteomes" id="UP001530293">
    <property type="component" value="Unassembled WGS sequence"/>
</dbReference>
<evidence type="ECO:0000313" key="4">
    <source>
        <dbReference type="EMBL" id="KAL3763418.1"/>
    </source>
</evidence>
<evidence type="ECO:0008006" key="6">
    <source>
        <dbReference type="Google" id="ProtNLM"/>
    </source>
</evidence>
<dbReference type="Pfam" id="PF00566">
    <property type="entry name" value="RabGAP-TBC"/>
    <property type="match status" value="1"/>
</dbReference>
<dbReference type="Gene3D" id="1.10.8.270">
    <property type="entry name" value="putative rabgap domain of human tbc1 domain family member 14 like domains"/>
    <property type="match status" value="1"/>
</dbReference>
<organism evidence="4 5">
    <name type="scientific">Discostella pseudostelligera</name>
    <dbReference type="NCBI Taxonomy" id="259834"/>
    <lineage>
        <taxon>Eukaryota</taxon>
        <taxon>Sar</taxon>
        <taxon>Stramenopiles</taxon>
        <taxon>Ochrophyta</taxon>
        <taxon>Bacillariophyta</taxon>
        <taxon>Coscinodiscophyceae</taxon>
        <taxon>Thalassiosirophycidae</taxon>
        <taxon>Stephanodiscales</taxon>
        <taxon>Stephanodiscaceae</taxon>
        <taxon>Discostella</taxon>
    </lineage>
</organism>